<comment type="caution">
    <text evidence="1">The sequence shown here is derived from an EMBL/GenBank/DDBJ whole genome shotgun (WGS) entry which is preliminary data.</text>
</comment>
<evidence type="ECO:0000313" key="2">
    <source>
        <dbReference type="Proteomes" id="UP001371456"/>
    </source>
</evidence>
<dbReference type="AlphaFoldDB" id="A0AAN8YPM9"/>
<evidence type="ECO:0000313" key="1">
    <source>
        <dbReference type="EMBL" id="KAK6803295.1"/>
    </source>
</evidence>
<sequence length="106" mass="12580">MLQKQEQQHQFFRNRWEKLKPMISLNHVNYKDEVRTHQGNQAIDTSLLPTMNQTKSIEGKYGNFFLKFPLEYYVETLYISLLYVCRIPCDTLLLAHVTVLMVSIKV</sequence>
<organism evidence="1 2">
    <name type="scientific">Solanum bulbocastanum</name>
    <name type="common">Wild potato</name>
    <dbReference type="NCBI Taxonomy" id="147425"/>
    <lineage>
        <taxon>Eukaryota</taxon>
        <taxon>Viridiplantae</taxon>
        <taxon>Streptophyta</taxon>
        <taxon>Embryophyta</taxon>
        <taxon>Tracheophyta</taxon>
        <taxon>Spermatophyta</taxon>
        <taxon>Magnoliopsida</taxon>
        <taxon>eudicotyledons</taxon>
        <taxon>Gunneridae</taxon>
        <taxon>Pentapetalae</taxon>
        <taxon>asterids</taxon>
        <taxon>lamiids</taxon>
        <taxon>Solanales</taxon>
        <taxon>Solanaceae</taxon>
        <taxon>Solanoideae</taxon>
        <taxon>Solaneae</taxon>
        <taxon>Solanum</taxon>
    </lineage>
</organism>
<proteinExistence type="predicted"/>
<accession>A0AAN8YPM9</accession>
<dbReference type="EMBL" id="JBANQN010000001">
    <property type="protein sequence ID" value="KAK6803295.1"/>
    <property type="molecule type" value="Genomic_DNA"/>
</dbReference>
<protein>
    <submittedName>
        <fullName evidence="1">Uncharacterized protein</fullName>
    </submittedName>
</protein>
<reference evidence="1 2" key="1">
    <citation type="submission" date="2024-02" db="EMBL/GenBank/DDBJ databases">
        <title>de novo genome assembly of Solanum bulbocastanum strain 11H21.</title>
        <authorList>
            <person name="Hosaka A.J."/>
        </authorList>
    </citation>
    <scope>NUCLEOTIDE SEQUENCE [LARGE SCALE GENOMIC DNA]</scope>
    <source>
        <tissue evidence="1">Young leaves</tissue>
    </source>
</reference>
<gene>
    <name evidence="1" type="ORF">RDI58_001079</name>
</gene>
<keyword evidence="2" id="KW-1185">Reference proteome</keyword>
<dbReference type="Proteomes" id="UP001371456">
    <property type="component" value="Unassembled WGS sequence"/>
</dbReference>
<name>A0AAN8YPM9_SOLBU</name>